<dbReference type="InParanoid" id="A0A667Y7V4"/>
<protein>
    <submittedName>
        <fullName evidence="5">Uncharacterized protein</fullName>
    </submittedName>
</protein>
<feature type="signal peptide" evidence="2">
    <location>
        <begin position="1"/>
        <end position="20"/>
    </location>
</feature>
<keyword evidence="6" id="KW-1185">Reference proteome</keyword>
<dbReference type="InterPro" id="IPR039015">
    <property type="entry name" value="ENDOD1"/>
</dbReference>
<dbReference type="Gene3D" id="3.40.570.10">
    <property type="entry name" value="Extracellular Endonuclease, subunit A"/>
    <property type="match status" value="1"/>
</dbReference>
<keyword evidence="1" id="KW-0472">Membrane</keyword>
<accession>A0A667Y7V4</accession>
<dbReference type="GeneTree" id="ENSGT01030000234592"/>
<dbReference type="InterPro" id="IPR001604">
    <property type="entry name" value="Endo_G_ENPP1-like_dom"/>
</dbReference>
<reference evidence="5" key="3">
    <citation type="submission" date="2025-09" db="UniProtKB">
        <authorList>
            <consortium name="Ensembl"/>
        </authorList>
    </citation>
    <scope>IDENTIFICATION</scope>
</reference>
<dbReference type="InterPro" id="IPR044925">
    <property type="entry name" value="His-Me_finger_sf"/>
</dbReference>
<dbReference type="InterPro" id="IPR044929">
    <property type="entry name" value="DNA/RNA_non-sp_Endonuclease_sf"/>
</dbReference>
<sequence length="300" mass="34318">MEGRTWAFLALLVSIGPLEAKVVTSISDCAQFFLDKIPPHIPGILKDGKILDQNRYKPICQTYNFTRRFVTLYDINNKIPVFSAYKYIGNRTGRPKQNWRIELQAGNNDYKNQLDLDRGHLFPSSHAFTTDDKKSTFTLTNIVPQAGSFNKNSWSKMESCVKCVLQKYCINNNELHEGFVVTGAQPSTNNFLNNKINIPSMLWSAFCCYSSSLNRWIASAHWGDNVPDEHTNKYLTTRTLEELHQTLIIYHLYLMYCKFFYTLSLSLSFFLSLSLSLSLSTFLALSIKVVEVMLVLPCSL</sequence>
<reference evidence="5" key="1">
    <citation type="submission" date="2019-06" db="EMBL/GenBank/DDBJ databases">
        <authorList>
            <consortium name="Wellcome Sanger Institute Data Sharing"/>
        </authorList>
    </citation>
    <scope>NUCLEOTIDE SEQUENCE [LARGE SCALE GENOMIC DNA]</scope>
</reference>
<organism evidence="5 6">
    <name type="scientific">Myripristis murdjan</name>
    <name type="common">pinecone soldierfish</name>
    <dbReference type="NCBI Taxonomy" id="586833"/>
    <lineage>
        <taxon>Eukaryota</taxon>
        <taxon>Metazoa</taxon>
        <taxon>Chordata</taxon>
        <taxon>Craniata</taxon>
        <taxon>Vertebrata</taxon>
        <taxon>Euteleostomi</taxon>
        <taxon>Actinopterygii</taxon>
        <taxon>Neopterygii</taxon>
        <taxon>Teleostei</taxon>
        <taxon>Neoteleostei</taxon>
        <taxon>Acanthomorphata</taxon>
        <taxon>Holocentriformes</taxon>
        <taxon>Holocentridae</taxon>
        <taxon>Myripristis</taxon>
    </lineage>
</organism>
<dbReference type="Pfam" id="PF01223">
    <property type="entry name" value="Endonuclease_NS"/>
    <property type="match status" value="1"/>
</dbReference>
<feature type="chain" id="PRO_5025498786" evidence="2">
    <location>
        <begin position="21"/>
        <end position="300"/>
    </location>
</feature>
<evidence type="ECO:0000259" key="3">
    <source>
        <dbReference type="SMART" id="SM00477"/>
    </source>
</evidence>
<dbReference type="InterPro" id="IPR020821">
    <property type="entry name" value="ENPP1-3/EXOG-like_nuc-like"/>
</dbReference>
<evidence type="ECO:0000313" key="5">
    <source>
        <dbReference type="Ensembl" id="ENSMMDP00005026160.1"/>
    </source>
</evidence>
<dbReference type="Proteomes" id="UP000472263">
    <property type="component" value="Chromosome 18"/>
</dbReference>
<dbReference type="GO" id="GO:0003676">
    <property type="term" value="F:nucleic acid binding"/>
    <property type="evidence" value="ECO:0007669"/>
    <property type="project" value="InterPro"/>
</dbReference>
<dbReference type="GO" id="GO:0046872">
    <property type="term" value="F:metal ion binding"/>
    <property type="evidence" value="ECO:0007669"/>
    <property type="project" value="InterPro"/>
</dbReference>
<dbReference type="SMART" id="SM00892">
    <property type="entry name" value="Endonuclease_NS"/>
    <property type="match status" value="1"/>
</dbReference>
<name>A0A667Y7V4_9TELE</name>
<dbReference type="GO" id="GO:0016787">
    <property type="term" value="F:hydrolase activity"/>
    <property type="evidence" value="ECO:0007669"/>
    <property type="project" value="InterPro"/>
</dbReference>
<keyword evidence="1" id="KW-0812">Transmembrane</keyword>
<evidence type="ECO:0000259" key="4">
    <source>
        <dbReference type="SMART" id="SM00892"/>
    </source>
</evidence>
<reference evidence="5" key="2">
    <citation type="submission" date="2025-08" db="UniProtKB">
        <authorList>
            <consortium name="Ensembl"/>
        </authorList>
    </citation>
    <scope>IDENTIFICATION</scope>
</reference>
<dbReference type="PANTHER" id="PTHR21472">
    <property type="entry name" value="ENDONUCLEASE DOMAIN-CONTAINING 1 PROTEIN ENDOD1"/>
    <property type="match status" value="1"/>
</dbReference>
<dbReference type="SMART" id="SM00477">
    <property type="entry name" value="NUC"/>
    <property type="match status" value="1"/>
</dbReference>
<feature type="domain" description="ENPP1-3/EXOG-like endonuclease/phosphodiesterase" evidence="3">
    <location>
        <begin position="66"/>
        <end position="243"/>
    </location>
</feature>
<evidence type="ECO:0000256" key="2">
    <source>
        <dbReference type="SAM" id="SignalP"/>
    </source>
</evidence>
<feature type="domain" description="DNA/RNA non-specific endonuclease/pyrophosphatase/phosphodiesterase" evidence="4">
    <location>
        <begin position="65"/>
        <end position="260"/>
    </location>
</feature>
<dbReference type="SUPFAM" id="SSF54060">
    <property type="entry name" value="His-Me finger endonucleases"/>
    <property type="match status" value="1"/>
</dbReference>
<proteinExistence type="predicted"/>
<dbReference type="PANTHER" id="PTHR21472:SF15">
    <property type="entry name" value="ENDONUCLEASE DOMAIN-CONTAINING 1 PROTEIN-RELATED"/>
    <property type="match status" value="1"/>
</dbReference>
<feature type="transmembrane region" description="Helical" evidence="1">
    <location>
        <begin position="259"/>
        <end position="285"/>
    </location>
</feature>
<keyword evidence="1" id="KW-1133">Transmembrane helix</keyword>
<dbReference type="AlphaFoldDB" id="A0A667Y7V4"/>
<evidence type="ECO:0000256" key="1">
    <source>
        <dbReference type="SAM" id="Phobius"/>
    </source>
</evidence>
<evidence type="ECO:0000313" key="6">
    <source>
        <dbReference type="Proteomes" id="UP000472263"/>
    </source>
</evidence>
<dbReference type="Ensembl" id="ENSMMDT00005026707.1">
    <property type="protein sequence ID" value="ENSMMDP00005026160.1"/>
    <property type="gene ID" value="ENSMMDG00005012519.1"/>
</dbReference>
<keyword evidence="2" id="KW-0732">Signal</keyword>